<dbReference type="SUPFAM" id="SSF47095">
    <property type="entry name" value="HMG-box"/>
    <property type="match status" value="1"/>
</dbReference>
<dbReference type="GO" id="GO:0001228">
    <property type="term" value="F:DNA-binding transcription activator activity, RNA polymerase II-specific"/>
    <property type="evidence" value="ECO:0007669"/>
    <property type="project" value="TreeGrafter"/>
</dbReference>
<protein>
    <recommendedName>
        <fullName evidence="5">HMG box domain-containing protein</fullName>
    </recommendedName>
</protein>
<dbReference type="InterPro" id="IPR050140">
    <property type="entry name" value="SRY-related_HMG-box_TF-like"/>
</dbReference>
<proteinExistence type="predicted"/>
<dbReference type="Gene3D" id="1.10.30.10">
    <property type="entry name" value="High mobility group box domain"/>
    <property type="match status" value="1"/>
</dbReference>
<gene>
    <name evidence="6" type="ORF">D9615_008575</name>
</gene>
<keyword evidence="2" id="KW-0804">Transcription</keyword>
<feature type="DNA-binding region" description="HMG box" evidence="3">
    <location>
        <begin position="14"/>
        <end position="86"/>
    </location>
</feature>
<dbReference type="PANTHER" id="PTHR10270">
    <property type="entry name" value="SOX TRANSCRIPTION FACTOR"/>
    <property type="match status" value="1"/>
</dbReference>
<dbReference type="EMBL" id="JAACJP010000028">
    <property type="protein sequence ID" value="KAF5376514.1"/>
    <property type="molecule type" value="Genomic_DNA"/>
</dbReference>
<feature type="region of interest" description="Disordered" evidence="4">
    <location>
        <begin position="74"/>
        <end position="121"/>
    </location>
</feature>
<comment type="caution">
    <text evidence="6">The sequence shown here is derived from an EMBL/GenBank/DDBJ whole genome shotgun (WGS) entry which is preliminary data.</text>
</comment>
<evidence type="ECO:0000256" key="1">
    <source>
        <dbReference type="ARBA" id="ARBA00023125"/>
    </source>
</evidence>
<evidence type="ECO:0000256" key="3">
    <source>
        <dbReference type="PROSITE-ProRule" id="PRU00267"/>
    </source>
</evidence>
<dbReference type="InterPro" id="IPR036910">
    <property type="entry name" value="HMG_box_dom_sf"/>
</dbReference>
<dbReference type="SMART" id="SM00398">
    <property type="entry name" value="HMG"/>
    <property type="match status" value="1"/>
</dbReference>
<dbReference type="CDD" id="cd01389">
    <property type="entry name" value="HMG-box_ROX1-like"/>
    <property type="match status" value="1"/>
</dbReference>
<reference evidence="6 7" key="1">
    <citation type="journal article" date="2020" name="ISME J.">
        <title>Uncovering the hidden diversity of litter-decomposition mechanisms in mushroom-forming fungi.</title>
        <authorList>
            <person name="Floudas D."/>
            <person name="Bentzer J."/>
            <person name="Ahren D."/>
            <person name="Johansson T."/>
            <person name="Persson P."/>
            <person name="Tunlid A."/>
        </authorList>
    </citation>
    <scope>NUCLEOTIDE SEQUENCE [LARGE SCALE GENOMIC DNA]</scope>
    <source>
        <strain evidence="6 7">CBS 661.87</strain>
    </source>
</reference>
<accession>A0A8H5H4G0</accession>
<dbReference type="GO" id="GO:0000978">
    <property type="term" value="F:RNA polymerase II cis-regulatory region sequence-specific DNA binding"/>
    <property type="evidence" value="ECO:0007669"/>
    <property type="project" value="TreeGrafter"/>
</dbReference>
<evidence type="ECO:0000313" key="6">
    <source>
        <dbReference type="EMBL" id="KAF5376514.1"/>
    </source>
</evidence>
<dbReference type="PANTHER" id="PTHR10270:SF161">
    <property type="entry name" value="SEX-DETERMINING REGION Y PROTEIN"/>
    <property type="match status" value="1"/>
</dbReference>
<evidence type="ECO:0000256" key="4">
    <source>
        <dbReference type="SAM" id="MobiDB-lite"/>
    </source>
</evidence>
<keyword evidence="7" id="KW-1185">Reference proteome</keyword>
<dbReference type="InterPro" id="IPR009071">
    <property type="entry name" value="HMG_box_dom"/>
</dbReference>
<evidence type="ECO:0000313" key="7">
    <source>
        <dbReference type="Proteomes" id="UP000565441"/>
    </source>
</evidence>
<dbReference type="AlphaFoldDB" id="A0A8H5H4G0"/>
<name>A0A8H5H4G0_9AGAR</name>
<dbReference type="Proteomes" id="UP000565441">
    <property type="component" value="Unassembled WGS sequence"/>
</dbReference>
<dbReference type="PROSITE" id="PS50118">
    <property type="entry name" value="HMG_BOX_2"/>
    <property type="match status" value="1"/>
</dbReference>
<dbReference type="OrthoDB" id="6247875at2759"/>
<evidence type="ECO:0000256" key="2">
    <source>
        <dbReference type="ARBA" id="ARBA00023163"/>
    </source>
</evidence>
<feature type="domain" description="HMG box" evidence="5">
    <location>
        <begin position="14"/>
        <end position="86"/>
    </location>
</feature>
<keyword evidence="3" id="KW-0539">Nucleus</keyword>
<dbReference type="Pfam" id="PF00505">
    <property type="entry name" value="HMG_box"/>
    <property type="match status" value="1"/>
</dbReference>
<keyword evidence="1 3" id="KW-0238">DNA-binding</keyword>
<feature type="compositionally biased region" description="Low complexity" evidence="4">
    <location>
        <begin position="105"/>
        <end position="118"/>
    </location>
</feature>
<dbReference type="GO" id="GO:0030154">
    <property type="term" value="P:cell differentiation"/>
    <property type="evidence" value="ECO:0007669"/>
    <property type="project" value="TreeGrafter"/>
</dbReference>
<feature type="region of interest" description="Disordered" evidence="4">
    <location>
        <begin position="1"/>
        <end position="20"/>
    </location>
</feature>
<dbReference type="GO" id="GO:0005634">
    <property type="term" value="C:nucleus"/>
    <property type="evidence" value="ECO:0007669"/>
    <property type="project" value="UniProtKB-UniRule"/>
</dbReference>
<evidence type="ECO:0000259" key="5">
    <source>
        <dbReference type="PROSITE" id="PS50118"/>
    </source>
</evidence>
<sequence>MPAAPKLKSTSDRVPRPPNSFMLYRADQLTDLPPLPPGRSNAWTPLEISCIISGRWNSATYEVKAYWKERADAAKEAHAQLHPSHPTRKEDKPKRKPRAQKATRSSSSQLSGSTTSLSPPALAVYGEPMSAFAPFEDQPNGTEAAHAYNQAELPLPQPEVAGQAGAVAFNGTAQPEGLNSNLENQYYVDQWAYHYFGQNPNFNGDPTVYANDRQLVQEPTGPLNVEIGHIPDFNAQASLIPNAEGHGVQAEYDPYSGGLLGQGGVDAGASEAISLSQQSMAPPPMGDELVQEPTGPLNVEIGHVPDFNAQASIFPNAEGYGVQAEHDPSFGGLLGQDGVDTGATEAGALLQQSMAPPPVADELVQEPTGPLDVEIGHTYAQASVFPNAEGYGVQAEYDPYSGRLCGQDLVDSGATEAGALLQQSMAPPPVGDELVQEPTGPLDVEIGHTHPQASVFPSAEGYGVQAEYDPSFGGLLGQDGVDAQTREAILLLQQLMAPLPTGDELVQEPTGPLHVEIGHIPDYDTQAFLFPNAAGYGVRAEYNPYSSGLWGQDFGNTGATEAGSLMTPLDMGDVDAAYPNQMLEGFWDFHAPLDYNFSAAQLAE</sequence>
<organism evidence="6 7">
    <name type="scientific">Tricholomella constricta</name>
    <dbReference type="NCBI Taxonomy" id="117010"/>
    <lineage>
        <taxon>Eukaryota</taxon>
        <taxon>Fungi</taxon>
        <taxon>Dikarya</taxon>
        <taxon>Basidiomycota</taxon>
        <taxon>Agaricomycotina</taxon>
        <taxon>Agaricomycetes</taxon>
        <taxon>Agaricomycetidae</taxon>
        <taxon>Agaricales</taxon>
        <taxon>Tricholomatineae</taxon>
        <taxon>Lyophyllaceae</taxon>
        <taxon>Tricholomella</taxon>
    </lineage>
</organism>